<gene>
    <name evidence="2" type="ORF">KQ878_02470</name>
</gene>
<comment type="caution">
    <text evidence="2">The sequence shown here is derived from an EMBL/GenBank/DDBJ whole genome shotgun (WGS) entry which is preliminary data.</text>
</comment>
<dbReference type="Pfam" id="PF02645">
    <property type="entry name" value="DegV"/>
    <property type="match status" value="1"/>
</dbReference>
<keyword evidence="1" id="KW-0446">Lipid-binding</keyword>
<keyword evidence="3" id="KW-1185">Reference proteome</keyword>
<organism evidence="2 3">
    <name type="scientific">Mycoplasma zalophidermidis</name>
    <dbReference type="NCBI Taxonomy" id="398174"/>
    <lineage>
        <taxon>Bacteria</taxon>
        <taxon>Bacillati</taxon>
        <taxon>Mycoplasmatota</taxon>
        <taxon>Mollicutes</taxon>
        <taxon>Mycoplasmataceae</taxon>
        <taxon>Mycoplasma</taxon>
    </lineage>
</organism>
<dbReference type="PANTHER" id="PTHR33434:SF2">
    <property type="entry name" value="FATTY ACID-BINDING PROTEIN TM_1468"/>
    <property type="match status" value="1"/>
</dbReference>
<dbReference type="PROSITE" id="PS51482">
    <property type="entry name" value="DEGV"/>
    <property type="match status" value="1"/>
</dbReference>
<reference evidence="2" key="1">
    <citation type="submission" date="2021-06" db="EMBL/GenBank/DDBJ databases">
        <title>Novel Mycoplasma species detected in California sea lions (Zalophus californianus) from the USA.</title>
        <authorList>
            <person name="Volokhov D.V."/>
            <person name="Furtak V.A."/>
            <person name="Zagorodnyaya T.A."/>
        </authorList>
    </citation>
    <scope>NUCLEOTIDE SEQUENCE [LARGE SCALE GENOMIC DNA]</scope>
    <source>
        <strain evidence="2">CSL 4779</strain>
    </source>
</reference>
<accession>A0ABS6DTC1</accession>
<evidence type="ECO:0000313" key="3">
    <source>
        <dbReference type="Proteomes" id="UP000812267"/>
    </source>
</evidence>
<dbReference type="Proteomes" id="UP000812267">
    <property type="component" value="Unassembled WGS sequence"/>
</dbReference>
<evidence type="ECO:0000256" key="1">
    <source>
        <dbReference type="ARBA" id="ARBA00023121"/>
    </source>
</evidence>
<name>A0ABS6DTC1_9MOLU</name>
<dbReference type="NCBIfam" id="TIGR00762">
    <property type="entry name" value="DegV"/>
    <property type="match status" value="1"/>
</dbReference>
<dbReference type="RefSeq" id="WP_216505445.1">
    <property type="nucleotide sequence ID" value="NZ_JAHMHJ010000002.1"/>
</dbReference>
<dbReference type="PANTHER" id="PTHR33434">
    <property type="entry name" value="DEGV DOMAIN-CONTAINING PROTEIN DR_1986-RELATED"/>
    <property type="match status" value="1"/>
</dbReference>
<dbReference type="InterPro" id="IPR050270">
    <property type="entry name" value="DegV_domain_contain"/>
</dbReference>
<sequence>MKKLGIVLDSFVCMSKQEVNDLGYAYVPLITEIDGTSFLDGVDVDRFDLLQKMTQTDDIRTSLPYMSTFEETFSKVCNEYDEVIYLPISSKISSTNSAASNFLDEFSNLHIIDTSLVGDQMLEVAKFAIKHYEKYQNIDKLIKKIQEISDNSLVFILPLNIKYLVKGGRVGSFKKFLLGALSKVKLSPYVKFDKTGTSTGGIGRGPKGAIKQIISKFEEFTGLDRKNIKSKYKIFTINGIDKEFNDLAIESFRNAGLDFDGSKVNSTVVAIHTGPEAHAYSIMPILDNLD</sequence>
<protein>
    <submittedName>
        <fullName evidence="2">DegV family protein</fullName>
    </submittedName>
</protein>
<dbReference type="InterPro" id="IPR003797">
    <property type="entry name" value="DegV"/>
</dbReference>
<dbReference type="EMBL" id="JAHMHK010000003">
    <property type="protein sequence ID" value="MBU4693738.1"/>
    <property type="molecule type" value="Genomic_DNA"/>
</dbReference>
<proteinExistence type="predicted"/>
<evidence type="ECO:0000313" key="2">
    <source>
        <dbReference type="EMBL" id="MBU4693738.1"/>
    </source>
</evidence>